<evidence type="ECO:0000313" key="9">
    <source>
        <dbReference type="EMBL" id="KXB67076.1"/>
    </source>
</evidence>
<reference evidence="10" key="1">
    <citation type="submission" date="2016-01" db="EMBL/GenBank/DDBJ databases">
        <authorList>
            <person name="Mitreva M."/>
            <person name="Pepin K.H."/>
            <person name="Mihindukulasuriya K.A."/>
            <person name="Fulton R."/>
            <person name="Fronick C."/>
            <person name="O'Laughlin M."/>
            <person name="Miner T."/>
            <person name="Herter B."/>
            <person name="Rosa B.A."/>
            <person name="Cordes M."/>
            <person name="Tomlinson C."/>
            <person name="Wollam A."/>
            <person name="Palsikar V.B."/>
            <person name="Mardis E.R."/>
            <person name="Wilson R.K."/>
        </authorList>
    </citation>
    <scope>NUCLEOTIDE SEQUENCE [LARGE SCALE GENOMIC DNA]</scope>
    <source>
        <strain evidence="10">DNF00729</strain>
    </source>
</reference>
<evidence type="ECO:0000256" key="6">
    <source>
        <dbReference type="ARBA" id="ARBA00023125"/>
    </source>
</evidence>
<name>A0A134AH75_9FIRM</name>
<gene>
    <name evidence="9" type="ORF">HMPREF1863_00802</name>
</gene>
<organism evidence="9 10">
    <name type="scientific">Aedoeadaptatus coxii</name>
    <dbReference type="NCBI Taxonomy" id="755172"/>
    <lineage>
        <taxon>Bacteria</taxon>
        <taxon>Bacillati</taxon>
        <taxon>Bacillota</taxon>
        <taxon>Tissierellia</taxon>
        <taxon>Tissierellales</taxon>
        <taxon>Peptoniphilaceae</taxon>
        <taxon>Aedoeadaptatus</taxon>
    </lineage>
</organism>
<accession>A0A134AH75</accession>
<keyword evidence="10" id="KW-1185">Reference proteome</keyword>
<dbReference type="InterPro" id="IPR011335">
    <property type="entry name" value="Restrct_endonuc-II-like"/>
</dbReference>
<evidence type="ECO:0000256" key="3">
    <source>
        <dbReference type="ARBA" id="ARBA00022801"/>
    </source>
</evidence>
<evidence type="ECO:0000259" key="8">
    <source>
        <dbReference type="Pfam" id="PF12705"/>
    </source>
</evidence>
<dbReference type="GO" id="GO:0003677">
    <property type="term" value="F:DNA binding"/>
    <property type="evidence" value="ECO:0007669"/>
    <property type="project" value="UniProtKB-KW"/>
</dbReference>
<keyword evidence="4" id="KW-0347">Helicase</keyword>
<dbReference type="EMBL" id="LSDG01000023">
    <property type="protein sequence ID" value="KXB67076.1"/>
    <property type="molecule type" value="Genomic_DNA"/>
</dbReference>
<dbReference type="GO" id="GO:0006281">
    <property type="term" value="P:DNA repair"/>
    <property type="evidence" value="ECO:0007669"/>
    <property type="project" value="UniProtKB-KW"/>
</dbReference>
<dbReference type="Proteomes" id="UP000070442">
    <property type="component" value="Unassembled WGS sequence"/>
</dbReference>
<dbReference type="GO" id="GO:0016787">
    <property type="term" value="F:hydrolase activity"/>
    <property type="evidence" value="ECO:0007669"/>
    <property type="project" value="UniProtKB-KW"/>
</dbReference>
<evidence type="ECO:0000256" key="7">
    <source>
        <dbReference type="ARBA" id="ARBA00023204"/>
    </source>
</evidence>
<sequence length="828" mass="93498">MGAGPEYLFKEDIPGRRAVIMPNLAQIARAKEFLRSRGGFLGVDFFTFDDLTEILAIDAPRGEGESLFYFRKYLREGATVFQSVESLEKVQSLFRLLEAIDAEKADWEKLPYSWRGDIPKLLTCYKKACGEGNFRGKLSIMKESLASKVYEKRVYDVFGFTGFSQDERALLHKLDGVCDVRVYLPFKGYDDGALRVLKEGLPPATSIEGQAAETKVTAFQSLQRERALRHVTEDIYRRLLAQPDLNVGVMVLHRSDREGVEKSLELAGIPVAREVLPLDENGVFDLLRLFWRLNDDIPTLVAFLRSPLCTMEEGKALARILENLGIDDLSQWESRKALRLFLEEDEKELLFRSMEGLAKLSGFGKGSFYDFAERTKEILESLDSESGLILLRAMESRGGDYGELTGEEFESILRSAMEGERLEGVNIISLTAGFGYDYDVLYVLGLDHRFPRVAGENDLVHHGTIFALQKAGLFPDYLDPERDSLALSYSIASAKEALLYKWGDGEEASLFAQLKGDVVDLDEAGEVFPNKGILFTSEEGFGEDLCAHRLAEMKGASFSPSAVDLYLSCPFKYFAQRVLNRDVPGLSGERRLSVGNLYHDLLARYFQGDLEKGELQDALEKEFDDTVAYTVAEYLRPILKRDMLRALLAAIENEENRLADEKKNKGFRPARFEAPFTYPFGEYSVRGIIDRIDEDGEGREVLVDYKTKNTPSFDSIMAYDAMQLAMYAGARRFIDKKVVSLEYVSIEKGTESVMLRNVEEAGSYYRLRKERRLSREEFDAFLDGAEKALHETIDSIVAGDFPAAPNKESVCQYCDCIDLCRKEGLCFD</sequence>
<keyword evidence="7" id="KW-0234">DNA repair</keyword>
<dbReference type="Pfam" id="PF12705">
    <property type="entry name" value="PDDEXK_1"/>
    <property type="match status" value="1"/>
</dbReference>
<dbReference type="Gene3D" id="3.90.320.10">
    <property type="match status" value="1"/>
</dbReference>
<dbReference type="STRING" id="755172.HMPREF1863_00802"/>
<dbReference type="SUPFAM" id="SSF52980">
    <property type="entry name" value="Restriction endonuclease-like"/>
    <property type="match status" value="1"/>
</dbReference>
<keyword evidence="2" id="KW-0227">DNA damage</keyword>
<evidence type="ECO:0000313" key="10">
    <source>
        <dbReference type="Proteomes" id="UP000070442"/>
    </source>
</evidence>
<dbReference type="InterPro" id="IPR038726">
    <property type="entry name" value="PDDEXK_AddAB-type"/>
</dbReference>
<evidence type="ECO:0000256" key="2">
    <source>
        <dbReference type="ARBA" id="ARBA00022763"/>
    </source>
</evidence>
<evidence type="ECO:0000256" key="5">
    <source>
        <dbReference type="ARBA" id="ARBA00022840"/>
    </source>
</evidence>
<keyword evidence="3" id="KW-0378">Hydrolase</keyword>
<dbReference type="GO" id="GO:0004386">
    <property type="term" value="F:helicase activity"/>
    <property type="evidence" value="ECO:0007669"/>
    <property type="project" value="UniProtKB-KW"/>
</dbReference>
<feature type="domain" description="PD-(D/E)XK endonuclease-like" evidence="8">
    <location>
        <begin position="557"/>
        <end position="821"/>
    </location>
</feature>
<comment type="caution">
    <text evidence="9">The sequence shown here is derived from an EMBL/GenBank/DDBJ whole genome shotgun (WGS) entry which is preliminary data.</text>
</comment>
<dbReference type="GO" id="GO:0005524">
    <property type="term" value="F:ATP binding"/>
    <property type="evidence" value="ECO:0007669"/>
    <property type="project" value="UniProtKB-KW"/>
</dbReference>
<dbReference type="PATRIC" id="fig|755172.3.peg.771"/>
<evidence type="ECO:0000256" key="4">
    <source>
        <dbReference type="ARBA" id="ARBA00022806"/>
    </source>
</evidence>
<keyword evidence="6" id="KW-0238">DNA-binding</keyword>
<protein>
    <recommendedName>
        <fullName evidence="8">PD-(D/E)XK endonuclease-like domain-containing protein</fullName>
    </recommendedName>
</protein>
<keyword evidence="1" id="KW-0547">Nucleotide-binding</keyword>
<dbReference type="AlphaFoldDB" id="A0A134AH75"/>
<dbReference type="InterPro" id="IPR011604">
    <property type="entry name" value="PDDEXK-like_dom_sf"/>
</dbReference>
<evidence type="ECO:0000256" key="1">
    <source>
        <dbReference type="ARBA" id="ARBA00022741"/>
    </source>
</evidence>
<proteinExistence type="predicted"/>
<keyword evidence="5" id="KW-0067">ATP-binding</keyword>